<accession>A0AB34JN06</accession>
<feature type="coiled-coil region" evidence="7">
    <location>
        <begin position="535"/>
        <end position="562"/>
    </location>
</feature>
<evidence type="ECO:0000256" key="2">
    <source>
        <dbReference type="ARBA" id="ARBA00022794"/>
    </source>
</evidence>
<gene>
    <name evidence="9" type="ORF">AB1Y20_018309</name>
</gene>
<evidence type="ECO:0000256" key="7">
    <source>
        <dbReference type="SAM" id="Coils"/>
    </source>
</evidence>
<comment type="similarity">
    <text evidence="6">Belongs to the IFT81 family.</text>
</comment>
<dbReference type="InterPro" id="IPR043016">
    <property type="entry name" value="IFT81_N_sf"/>
</dbReference>
<dbReference type="GO" id="GO:0042073">
    <property type="term" value="P:intraciliary transport"/>
    <property type="evidence" value="ECO:0007669"/>
    <property type="project" value="InterPro"/>
</dbReference>
<dbReference type="GO" id="GO:0030992">
    <property type="term" value="C:intraciliary transport particle B"/>
    <property type="evidence" value="ECO:0007669"/>
    <property type="project" value="InterPro"/>
</dbReference>
<evidence type="ECO:0000313" key="10">
    <source>
        <dbReference type="Proteomes" id="UP001515480"/>
    </source>
</evidence>
<dbReference type="Pfam" id="PF18383">
    <property type="entry name" value="IFT81_CH"/>
    <property type="match status" value="1"/>
</dbReference>
<keyword evidence="3 7" id="KW-0175">Coiled coil</keyword>
<reference evidence="9 10" key="1">
    <citation type="journal article" date="2024" name="Science">
        <title>Giant polyketide synthase enzymes in the biosynthesis of giant marine polyether toxins.</title>
        <authorList>
            <person name="Fallon T.R."/>
            <person name="Shende V.V."/>
            <person name="Wierzbicki I.H."/>
            <person name="Pendleton A.L."/>
            <person name="Watervoot N.F."/>
            <person name="Auber R.P."/>
            <person name="Gonzalez D.J."/>
            <person name="Wisecaver J.H."/>
            <person name="Moore B.S."/>
        </authorList>
    </citation>
    <scope>NUCLEOTIDE SEQUENCE [LARGE SCALE GENOMIC DNA]</scope>
    <source>
        <strain evidence="9 10">12B1</strain>
    </source>
</reference>
<dbReference type="GO" id="GO:0060271">
    <property type="term" value="P:cilium assembly"/>
    <property type="evidence" value="ECO:0007669"/>
    <property type="project" value="InterPro"/>
</dbReference>
<dbReference type="InterPro" id="IPR041146">
    <property type="entry name" value="IFT81_CH"/>
</dbReference>
<dbReference type="InterPro" id="IPR029600">
    <property type="entry name" value="IFT81"/>
</dbReference>
<feature type="coiled-coil region" evidence="7">
    <location>
        <begin position="210"/>
        <end position="237"/>
    </location>
</feature>
<keyword evidence="2" id="KW-0970">Cilium biogenesis/degradation</keyword>
<proteinExistence type="inferred from homology"/>
<organism evidence="9 10">
    <name type="scientific">Prymnesium parvum</name>
    <name type="common">Toxic golden alga</name>
    <dbReference type="NCBI Taxonomy" id="97485"/>
    <lineage>
        <taxon>Eukaryota</taxon>
        <taxon>Haptista</taxon>
        <taxon>Haptophyta</taxon>
        <taxon>Prymnesiophyceae</taxon>
        <taxon>Prymnesiales</taxon>
        <taxon>Prymnesiaceae</taxon>
        <taxon>Prymnesium</taxon>
    </lineage>
</organism>
<dbReference type="AlphaFoldDB" id="A0AB34JN06"/>
<dbReference type="PANTHER" id="PTHR15614:SF2">
    <property type="entry name" value="INTRAFLAGELLAR TRANSPORT PROTEIN 81 HOMOLOG"/>
    <property type="match status" value="1"/>
</dbReference>
<sequence length="697" mass="80192">MEAQEVQFIVERLNEPPFSMGLSLVAFDEKTPFELLEIVNMLMAQLSAEHRIDLRDETPEATANRMLDFLRVLNYKMDLDHNLAKQALLHGDPRMIYPILTWMLQKLPELQKRAYLARFLVNIEVPEHMFTDEEVVEVYQSYKDLQEEFKEVHKTSEKYKSQLISPQEIKKAIVQMEEDKGMLAHKVDGLKSKLEGTDRFEDMLKAIHHLRLQQDEQVKLQDRLKEQKALLLQAEHRLNGLVATLNEKRASEAATGDVTQMLHKLEREVMELDQKVHETLPMEIQAKQRRMEELHQALSEPVPSDGEMSQMAQQQQALLRAIGSLEERKRSQMNNPDDKLALFRQQANLVSKKKEQVLQRLSVVSRERAEMDSELSSRAGDLDSMKGQPVLKGEDFRKYATELRSKTAQWKRMKAELAELRAEGGVLSRTEAILSSQDSALSAALGEAEARRGVSGFTSAQEQLEKVSQQKAEVDEVKGKTLENISQVVEEINTQIKSRKNRLAPQIKDLRALRSKFQELETEYLEKKSIYDNTKAGLESNFAKLQLEADSAEKECARIVSEAQSYRHMIGIEQVKMKRVDEERGGKFKRQLPDGTMVSSYRELYSLKIKQQEAFSKELRERQKRIKEHHAPNARQVMLFKDLHKLLRCKVETQQRARAEANDMLVANQQDTNVFRMPDDMPVGGDGFDGDNALLLS</sequence>
<protein>
    <recommendedName>
        <fullName evidence="8">IFT81 calponin homology domain-containing protein</fullName>
    </recommendedName>
</protein>
<keyword evidence="4" id="KW-0969">Cilium</keyword>
<evidence type="ECO:0000259" key="8">
    <source>
        <dbReference type="Pfam" id="PF18383"/>
    </source>
</evidence>
<dbReference type="Proteomes" id="UP001515480">
    <property type="component" value="Unassembled WGS sequence"/>
</dbReference>
<evidence type="ECO:0000313" key="9">
    <source>
        <dbReference type="EMBL" id="KAL1523365.1"/>
    </source>
</evidence>
<keyword evidence="5" id="KW-0966">Cell projection</keyword>
<dbReference type="Gene3D" id="1.10.418.70">
    <property type="entry name" value="Intraflagellar transport protein 81, N-terminal domain"/>
    <property type="match status" value="1"/>
</dbReference>
<comment type="caution">
    <text evidence="9">The sequence shown here is derived from an EMBL/GenBank/DDBJ whole genome shotgun (WGS) entry which is preliminary data.</text>
</comment>
<evidence type="ECO:0000256" key="3">
    <source>
        <dbReference type="ARBA" id="ARBA00023054"/>
    </source>
</evidence>
<evidence type="ECO:0000256" key="4">
    <source>
        <dbReference type="ARBA" id="ARBA00023069"/>
    </source>
</evidence>
<evidence type="ECO:0000256" key="1">
    <source>
        <dbReference type="ARBA" id="ARBA00004138"/>
    </source>
</evidence>
<dbReference type="EMBL" id="JBGBPQ010000006">
    <property type="protein sequence ID" value="KAL1523365.1"/>
    <property type="molecule type" value="Genomic_DNA"/>
</dbReference>
<feature type="domain" description="IFT81 calponin homology" evidence="8">
    <location>
        <begin position="5"/>
        <end position="124"/>
    </location>
</feature>
<name>A0AB34JN06_PRYPA</name>
<dbReference type="GO" id="GO:0036064">
    <property type="term" value="C:ciliary basal body"/>
    <property type="evidence" value="ECO:0007669"/>
    <property type="project" value="TreeGrafter"/>
</dbReference>
<keyword evidence="10" id="KW-1185">Reference proteome</keyword>
<comment type="subcellular location">
    <subcellularLocation>
        <location evidence="1">Cell projection</location>
        <location evidence="1">Cilium</location>
    </subcellularLocation>
</comment>
<evidence type="ECO:0000256" key="6">
    <source>
        <dbReference type="ARBA" id="ARBA00043983"/>
    </source>
</evidence>
<dbReference type="GO" id="GO:0015631">
    <property type="term" value="F:tubulin binding"/>
    <property type="evidence" value="ECO:0007669"/>
    <property type="project" value="InterPro"/>
</dbReference>
<evidence type="ECO:0000256" key="5">
    <source>
        <dbReference type="ARBA" id="ARBA00023273"/>
    </source>
</evidence>
<dbReference type="PANTHER" id="PTHR15614">
    <property type="entry name" value="INTRAFLAGELLAR TRANSPORT PROTEIN 81 HOMOLOG"/>
    <property type="match status" value="1"/>
</dbReference>